<dbReference type="GO" id="GO:0009863">
    <property type="term" value="P:salicylic acid mediated signaling pathway"/>
    <property type="evidence" value="ECO:0007669"/>
    <property type="project" value="TreeGrafter"/>
</dbReference>
<evidence type="ECO:0000256" key="2">
    <source>
        <dbReference type="ARBA" id="ARBA00022676"/>
    </source>
</evidence>
<comment type="caution">
    <text evidence="3">The sequence shown here is derived from an EMBL/GenBank/DDBJ whole genome shotgun (WGS) entry which is preliminary data.</text>
</comment>
<dbReference type="FunFam" id="3.40.50.2000:FF:000120">
    <property type="entry name" value="UDP-glycosyltransferase 76C1"/>
    <property type="match status" value="1"/>
</dbReference>
<dbReference type="GO" id="GO:0080043">
    <property type="term" value="F:quercetin 3-O-glucosyltransferase activity"/>
    <property type="evidence" value="ECO:0007669"/>
    <property type="project" value="TreeGrafter"/>
</dbReference>
<dbReference type="OrthoDB" id="5835829at2759"/>
<sequence>MEQKKSHGVIVLFPIPLQGHINPMLQLANILHSKGFSITIIHTRFNSPNPSNYPHFRFFSISDGLPEDQVVPSEVKDIYALLEILNLNCLTPFRVCLSELLSTCDDDPIVCLVTDFVWHFTQTVANGLKVPRIVLRTSNASATFPARFVHGRGPLVKDKIERGEIEKAIGRLMVEQEGREMRHIIKLLKEKMNLCLQPGGSSYMSLDNLVTYMLSL</sequence>
<gene>
    <name evidence="3" type="ORF">COLO4_03679</name>
</gene>
<reference evidence="4" key="1">
    <citation type="submission" date="2013-09" db="EMBL/GenBank/DDBJ databases">
        <title>Corchorus olitorius genome sequencing.</title>
        <authorList>
            <person name="Alam M."/>
            <person name="Haque M.S."/>
            <person name="Islam M.S."/>
            <person name="Emdad E.M."/>
            <person name="Islam M.M."/>
            <person name="Ahmed B."/>
            <person name="Halim A."/>
            <person name="Hossen Q.M.M."/>
            <person name="Hossain M.Z."/>
            <person name="Ahmed R."/>
            <person name="Khan M.M."/>
            <person name="Islam R."/>
            <person name="Rashid M.M."/>
            <person name="Khan S.A."/>
            <person name="Rahman M.S."/>
            <person name="Alam M."/>
            <person name="Yahiya A.S."/>
            <person name="Khan M.S."/>
            <person name="Azam M.S."/>
            <person name="Haque T."/>
            <person name="Lashkar M.Z.H."/>
            <person name="Akhand A.I."/>
            <person name="Morshed G."/>
            <person name="Roy S."/>
            <person name="Uddin K.S."/>
            <person name="Rabeya T."/>
            <person name="Hossain A.S."/>
            <person name="Chowdhury A."/>
            <person name="Snigdha A.R."/>
            <person name="Mortoza M.S."/>
            <person name="Matin S.A."/>
            <person name="Hoque S.M.E."/>
            <person name="Islam M.K."/>
            <person name="Roy D.K."/>
            <person name="Haider R."/>
            <person name="Moosa M.M."/>
            <person name="Elias S.M."/>
            <person name="Hasan A.M."/>
            <person name="Jahan S."/>
            <person name="Shafiuddin M."/>
            <person name="Mahmood N."/>
            <person name="Shommy N.S."/>
        </authorList>
    </citation>
    <scope>NUCLEOTIDE SEQUENCE [LARGE SCALE GENOMIC DNA]</scope>
    <source>
        <strain evidence="4">cv. O-4</strain>
    </source>
</reference>
<evidence type="ECO:0000313" key="3">
    <source>
        <dbReference type="EMBL" id="OMP11810.1"/>
    </source>
</evidence>
<proteinExistence type="inferred from homology"/>
<organism evidence="3 4">
    <name type="scientific">Corchorus olitorius</name>
    <dbReference type="NCBI Taxonomy" id="93759"/>
    <lineage>
        <taxon>Eukaryota</taxon>
        <taxon>Viridiplantae</taxon>
        <taxon>Streptophyta</taxon>
        <taxon>Embryophyta</taxon>
        <taxon>Tracheophyta</taxon>
        <taxon>Spermatophyta</taxon>
        <taxon>Magnoliopsida</taxon>
        <taxon>eudicotyledons</taxon>
        <taxon>Gunneridae</taxon>
        <taxon>Pentapetalae</taxon>
        <taxon>rosids</taxon>
        <taxon>malvids</taxon>
        <taxon>Malvales</taxon>
        <taxon>Malvaceae</taxon>
        <taxon>Grewioideae</taxon>
        <taxon>Apeibeae</taxon>
        <taxon>Corchorus</taxon>
    </lineage>
</organism>
<dbReference type="Proteomes" id="UP000187203">
    <property type="component" value="Unassembled WGS sequence"/>
</dbReference>
<protein>
    <submittedName>
        <fullName evidence="3">UDP-glucuronosyl/UDP-glucosyltransferase</fullName>
    </submittedName>
</protein>
<dbReference type="GO" id="GO:0080044">
    <property type="term" value="F:quercetin 7-O-glucosyltransferase activity"/>
    <property type="evidence" value="ECO:0007669"/>
    <property type="project" value="TreeGrafter"/>
</dbReference>
<keyword evidence="2" id="KW-0328">Glycosyltransferase</keyword>
<accession>A0A1R3KXK6</accession>
<evidence type="ECO:0000256" key="1">
    <source>
        <dbReference type="ARBA" id="ARBA00009995"/>
    </source>
</evidence>
<keyword evidence="4" id="KW-1185">Reference proteome</keyword>
<dbReference type="PANTHER" id="PTHR11926:SF1464">
    <property type="entry name" value="UDP-GLYCOSYLTRANSFERASE 76B1-LIKE"/>
    <property type="match status" value="1"/>
</dbReference>
<dbReference type="SUPFAM" id="SSF53756">
    <property type="entry name" value="UDP-Glycosyltransferase/glycogen phosphorylase"/>
    <property type="match status" value="2"/>
</dbReference>
<dbReference type="AlphaFoldDB" id="A0A1R3KXK6"/>
<keyword evidence="2" id="KW-0808">Transferase</keyword>
<name>A0A1R3KXK6_9ROSI</name>
<dbReference type="Gene3D" id="3.40.50.2000">
    <property type="entry name" value="Glycogen Phosphorylase B"/>
    <property type="match status" value="3"/>
</dbReference>
<comment type="similarity">
    <text evidence="1">Belongs to the UDP-glycosyltransferase family.</text>
</comment>
<dbReference type="STRING" id="93759.A0A1R3KXK6"/>
<evidence type="ECO:0000313" key="4">
    <source>
        <dbReference type="Proteomes" id="UP000187203"/>
    </source>
</evidence>
<dbReference type="EMBL" id="AWUE01010214">
    <property type="protein sequence ID" value="OMP11810.1"/>
    <property type="molecule type" value="Genomic_DNA"/>
</dbReference>
<dbReference type="PANTHER" id="PTHR11926">
    <property type="entry name" value="GLUCOSYL/GLUCURONOSYL TRANSFERASES"/>
    <property type="match status" value="1"/>
</dbReference>